<dbReference type="PANTHER" id="PTHR20883:SF48">
    <property type="entry name" value="ECTOINE DIOXYGENASE"/>
    <property type="match status" value="1"/>
</dbReference>
<evidence type="ECO:0000313" key="3">
    <source>
        <dbReference type="Proteomes" id="UP000285349"/>
    </source>
</evidence>
<evidence type="ECO:0008006" key="4">
    <source>
        <dbReference type="Google" id="ProtNLM"/>
    </source>
</evidence>
<gene>
    <name evidence="2" type="ORF">BK666_00155</name>
</gene>
<comment type="caution">
    <text evidence="2">The sequence shown here is derived from an EMBL/GenBank/DDBJ whole genome shotgun (WGS) entry which is preliminary data.</text>
</comment>
<dbReference type="Proteomes" id="UP000285349">
    <property type="component" value="Unassembled WGS sequence"/>
</dbReference>
<evidence type="ECO:0000313" key="2">
    <source>
        <dbReference type="EMBL" id="RON53208.1"/>
    </source>
</evidence>
<organism evidence="2 3">
    <name type="scientific">Pseudomonas frederiksbergensis</name>
    <dbReference type="NCBI Taxonomy" id="104087"/>
    <lineage>
        <taxon>Bacteria</taxon>
        <taxon>Pseudomonadati</taxon>
        <taxon>Pseudomonadota</taxon>
        <taxon>Gammaproteobacteria</taxon>
        <taxon>Pseudomonadales</taxon>
        <taxon>Pseudomonadaceae</taxon>
        <taxon>Pseudomonas</taxon>
    </lineage>
</organism>
<accession>A0A423KJ20</accession>
<dbReference type="EMBL" id="MOBQ01000001">
    <property type="protein sequence ID" value="RON53208.1"/>
    <property type="molecule type" value="Genomic_DNA"/>
</dbReference>
<name>A0A423KJ20_9PSED</name>
<evidence type="ECO:0000256" key="1">
    <source>
        <dbReference type="ARBA" id="ARBA00001954"/>
    </source>
</evidence>
<proteinExistence type="predicted"/>
<dbReference type="AlphaFoldDB" id="A0A423KJ20"/>
<dbReference type="PANTHER" id="PTHR20883">
    <property type="entry name" value="PHYTANOYL-COA DIOXYGENASE DOMAIN CONTAINING 1"/>
    <property type="match status" value="1"/>
</dbReference>
<sequence>MNKLSRLKDAYEREGYVVVRELLDTATLALLAAKVVRQLSRDGVTDGFTSSGQPRFKEPTQADPDLLKFADVMRSEWTESLFQAPSVIALMKALMNTEEVFVHPIKWVRGLAPANSSLHCSPGVHQDFPELQGSSRQITLWAPLFFVDEGSGSLPVYNKQPEETLLPLELALNPSGWQLCAAALLNRSVFELKPGDALLFNTFTPHGGAANAGEGWRFSVEARFQPLSDPLAISNLEKPLLAEDWHAFYQGWDTWGFYWKDRHPPIIEFDPTWERWRDLTAISEALKGNQKAVAALEIAAQFGVSAPVRSCARRLLESFDHAYEH</sequence>
<protein>
    <recommendedName>
        <fullName evidence="4">Phytanoyl-CoA dioxygenase</fullName>
    </recommendedName>
</protein>
<dbReference type="RefSeq" id="WP_123507377.1">
    <property type="nucleotide sequence ID" value="NZ_MOBQ01000001.1"/>
</dbReference>
<dbReference type="Gene3D" id="2.60.120.620">
    <property type="entry name" value="q2cbj1_9rhob like domain"/>
    <property type="match status" value="1"/>
</dbReference>
<comment type="cofactor">
    <cofactor evidence="1">
        <name>Fe(2+)</name>
        <dbReference type="ChEBI" id="CHEBI:29033"/>
    </cofactor>
</comment>
<dbReference type="OrthoDB" id="9814777at2"/>
<reference evidence="2 3" key="1">
    <citation type="submission" date="2016-10" db="EMBL/GenBank/DDBJ databases">
        <title>Comparative genome analysis of multiple Pseudomonas spp. focuses on biocontrol and plant growth promoting traits.</title>
        <authorList>
            <person name="Tao X.-Y."/>
            <person name="Taylor C.G."/>
        </authorList>
    </citation>
    <scope>NUCLEOTIDE SEQUENCE [LARGE SCALE GENOMIC DNA]</scope>
    <source>
        <strain evidence="2 3">37A10</strain>
    </source>
</reference>
<dbReference type="SUPFAM" id="SSF51197">
    <property type="entry name" value="Clavaminate synthase-like"/>
    <property type="match status" value="1"/>
</dbReference>